<evidence type="ECO:0000313" key="4">
    <source>
        <dbReference type="EMBL" id="NHO65904.1"/>
    </source>
</evidence>
<evidence type="ECO:0000256" key="1">
    <source>
        <dbReference type="ARBA" id="ARBA00023002"/>
    </source>
</evidence>
<keyword evidence="1" id="KW-0560">Oxidoreductase</keyword>
<dbReference type="AlphaFoldDB" id="A0A9E5MK14"/>
<dbReference type="Gene3D" id="2.40.110.10">
    <property type="entry name" value="Butyryl-CoA Dehydrogenase, subunit A, domain 2"/>
    <property type="match status" value="1"/>
</dbReference>
<evidence type="ECO:0000259" key="3">
    <source>
        <dbReference type="Pfam" id="PF02771"/>
    </source>
</evidence>
<dbReference type="GO" id="GO:0016627">
    <property type="term" value="F:oxidoreductase activity, acting on the CH-CH group of donors"/>
    <property type="evidence" value="ECO:0007669"/>
    <property type="project" value="InterPro"/>
</dbReference>
<name>A0A9E5MK14_9GAMM</name>
<keyword evidence="5" id="KW-1185">Reference proteome</keyword>
<dbReference type="InterPro" id="IPR037069">
    <property type="entry name" value="AcylCoA_DH/ox_N_sf"/>
</dbReference>
<dbReference type="Pfam" id="PF02770">
    <property type="entry name" value="Acyl-CoA_dh_M"/>
    <property type="match status" value="1"/>
</dbReference>
<feature type="domain" description="Acyl-CoA oxidase/dehydrogenase middle" evidence="2">
    <location>
        <begin position="127"/>
        <end position="218"/>
    </location>
</feature>
<reference evidence="4" key="1">
    <citation type="submission" date="2020-03" db="EMBL/GenBank/DDBJ databases">
        <authorList>
            <person name="Guo F."/>
        </authorList>
    </citation>
    <scope>NUCLEOTIDE SEQUENCE</scope>
    <source>
        <strain evidence="4">JCM 30134</strain>
    </source>
</reference>
<protein>
    <submittedName>
        <fullName evidence="4">Acyl-CoA dehydrogenase</fullName>
    </submittedName>
</protein>
<proteinExistence type="predicted"/>
<comment type="caution">
    <text evidence="4">The sequence shown here is derived from an EMBL/GenBank/DDBJ whole genome shotgun (WGS) entry which is preliminary data.</text>
</comment>
<dbReference type="GO" id="GO:0005886">
    <property type="term" value="C:plasma membrane"/>
    <property type="evidence" value="ECO:0007669"/>
    <property type="project" value="TreeGrafter"/>
</dbReference>
<dbReference type="InterPro" id="IPR052161">
    <property type="entry name" value="Mycobact_Acyl-CoA_DH"/>
</dbReference>
<dbReference type="Gene3D" id="1.20.140.10">
    <property type="entry name" value="Butyryl-CoA Dehydrogenase, subunit A, domain 3"/>
    <property type="match status" value="1"/>
</dbReference>
<dbReference type="Gene3D" id="1.10.540.10">
    <property type="entry name" value="Acyl-CoA dehydrogenase/oxidase, N-terminal domain"/>
    <property type="match status" value="1"/>
</dbReference>
<feature type="domain" description="Acyl-CoA dehydrogenase/oxidase N-terminal" evidence="3">
    <location>
        <begin position="7"/>
        <end position="123"/>
    </location>
</feature>
<dbReference type="PANTHER" id="PTHR43292">
    <property type="entry name" value="ACYL-COA DEHYDROGENASE"/>
    <property type="match status" value="1"/>
</dbReference>
<dbReference type="EMBL" id="JAAONZ010000006">
    <property type="protein sequence ID" value="NHO65904.1"/>
    <property type="molecule type" value="Genomic_DNA"/>
</dbReference>
<evidence type="ECO:0000259" key="2">
    <source>
        <dbReference type="Pfam" id="PF02770"/>
    </source>
</evidence>
<evidence type="ECO:0000313" key="5">
    <source>
        <dbReference type="Proteomes" id="UP000787472"/>
    </source>
</evidence>
<sequence length="378" mass="42101">MNFDWNTEQKAYRESIRTFIRETLPENWEHIAHGPASREQTAFARDFCGKLSQAGLLVPHWPTEWGGRAADPWEAFILAEEMWMAGEPRGGQYMNVNWIGPILMLFGTELQKQTHILPMARGETLWCQGFSEPESGSDLASLRTRAVKDGDSYKINGQKIWTSYAGDADTCFLLARTSEGKNGISIFLVPMNTPGITVRDIPSIIGEGDIHEVFFDDVEVHEKWRLGEEGQAWEIIGQVLSLERVGIPRFSLASKTLRDTVALLKQEGRFIGAAVDQAAKAHAACEAARWYSYFIIDKRAKNIQAGPEASVGRFSTVICERLVSEFVVEHVPEAISGVHPMLLAHHQRGIVAGIASGAAEIQLNIIATQFLELPREAR</sequence>
<dbReference type="InterPro" id="IPR013786">
    <property type="entry name" value="AcylCoA_DH/ox_N"/>
</dbReference>
<gene>
    <name evidence="4" type="ORF">G8770_10160</name>
</gene>
<dbReference type="InterPro" id="IPR046373">
    <property type="entry name" value="Acyl-CoA_Oxase/DH_mid-dom_sf"/>
</dbReference>
<dbReference type="Proteomes" id="UP000787472">
    <property type="component" value="Unassembled WGS sequence"/>
</dbReference>
<dbReference type="SUPFAM" id="SSF56645">
    <property type="entry name" value="Acyl-CoA dehydrogenase NM domain-like"/>
    <property type="match status" value="1"/>
</dbReference>
<accession>A0A9E5MK14</accession>
<dbReference type="GO" id="GO:0050660">
    <property type="term" value="F:flavin adenine dinucleotide binding"/>
    <property type="evidence" value="ECO:0007669"/>
    <property type="project" value="InterPro"/>
</dbReference>
<dbReference type="RefSeq" id="WP_167185738.1">
    <property type="nucleotide sequence ID" value="NZ_JAAONZ010000006.1"/>
</dbReference>
<organism evidence="4 5">
    <name type="scientific">Pseudomaricurvus hydrocarbonicus</name>
    <dbReference type="NCBI Taxonomy" id="1470433"/>
    <lineage>
        <taxon>Bacteria</taxon>
        <taxon>Pseudomonadati</taxon>
        <taxon>Pseudomonadota</taxon>
        <taxon>Gammaproteobacteria</taxon>
        <taxon>Cellvibrionales</taxon>
        <taxon>Cellvibrionaceae</taxon>
        <taxon>Pseudomaricurvus</taxon>
    </lineage>
</organism>
<dbReference type="PANTHER" id="PTHR43292:SF3">
    <property type="entry name" value="ACYL-COA DEHYDROGENASE FADE29"/>
    <property type="match status" value="1"/>
</dbReference>
<dbReference type="InterPro" id="IPR006091">
    <property type="entry name" value="Acyl-CoA_Oxase/DH_mid-dom"/>
</dbReference>
<dbReference type="Pfam" id="PF02771">
    <property type="entry name" value="Acyl-CoA_dh_N"/>
    <property type="match status" value="1"/>
</dbReference>
<dbReference type="InterPro" id="IPR009100">
    <property type="entry name" value="AcylCoA_DH/oxidase_NM_dom_sf"/>
</dbReference>